<reference evidence="3" key="1">
    <citation type="submission" date="2016-10" db="EMBL/GenBank/DDBJ databases">
        <authorList>
            <person name="Varghese N."/>
            <person name="Submissions S."/>
        </authorList>
    </citation>
    <scope>NUCLEOTIDE SEQUENCE [LARGE SCALE GENOMIC DNA]</scope>
    <source>
        <strain evidence="3">DSM 22965</strain>
    </source>
</reference>
<dbReference type="RefSeq" id="WP_092665862.1">
    <property type="nucleotide sequence ID" value="NZ_LT629734.1"/>
</dbReference>
<feature type="region of interest" description="Disordered" evidence="1">
    <location>
        <begin position="53"/>
        <end position="91"/>
    </location>
</feature>
<evidence type="ECO:0000256" key="1">
    <source>
        <dbReference type="SAM" id="MobiDB-lite"/>
    </source>
</evidence>
<dbReference type="Pfam" id="PF12005">
    <property type="entry name" value="DUF3499"/>
    <property type="match status" value="1"/>
</dbReference>
<evidence type="ECO:0000313" key="3">
    <source>
        <dbReference type="Proteomes" id="UP000199649"/>
    </source>
</evidence>
<dbReference type="OrthoDB" id="3216194at2"/>
<dbReference type="EMBL" id="LT629734">
    <property type="protein sequence ID" value="SDR81219.1"/>
    <property type="molecule type" value="Genomic_DNA"/>
</dbReference>
<sequence length="91" mass="9928">MDDRVCSRPGCRRYADRTVTVDYAEQLLVVGPLQPASRRGAIEGSYDLCEEHADRHAGPSGWRVVRHQPGDASAGARPGPRPVPSSGFDKR</sequence>
<evidence type="ECO:0000313" key="2">
    <source>
        <dbReference type="EMBL" id="SDR81219.1"/>
    </source>
</evidence>
<evidence type="ECO:0008006" key="4">
    <source>
        <dbReference type="Google" id="ProtNLM"/>
    </source>
</evidence>
<accession>A0A1H1M5A5</accession>
<keyword evidence="3" id="KW-1185">Reference proteome</keyword>
<dbReference type="AlphaFoldDB" id="A0A1H1M5A5"/>
<dbReference type="InterPro" id="IPR021888">
    <property type="entry name" value="DUF3499"/>
</dbReference>
<name>A0A1H1M5A5_9MICO</name>
<organism evidence="2 3">
    <name type="scientific">Agrococcus carbonis</name>
    <dbReference type="NCBI Taxonomy" id="684552"/>
    <lineage>
        <taxon>Bacteria</taxon>
        <taxon>Bacillati</taxon>
        <taxon>Actinomycetota</taxon>
        <taxon>Actinomycetes</taxon>
        <taxon>Micrococcales</taxon>
        <taxon>Microbacteriaceae</taxon>
        <taxon>Agrococcus</taxon>
    </lineage>
</organism>
<dbReference type="STRING" id="684552.SAMN04489719_0848"/>
<protein>
    <recommendedName>
        <fullName evidence="4">DUF3499 domain-containing protein</fullName>
    </recommendedName>
</protein>
<dbReference type="Proteomes" id="UP000199649">
    <property type="component" value="Chromosome I"/>
</dbReference>
<proteinExistence type="predicted"/>
<gene>
    <name evidence="2" type="ORF">SAMN04489719_0848</name>
</gene>